<reference evidence="1 2" key="1">
    <citation type="journal article" date="2013" name="Nat. Genet.">
        <title>The high-quality draft genome of peach (Prunus persica) identifies unique patterns of genetic diversity, domestication and genome evolution.</title>
        <authorList>
            <consortium name="International Peach Genome Initiative"/>
            <person name="Verde I."/>
            <person name="Abbott A.G."/>
            <person name="Scalabrin S."/>
            <person name="Jung S."/>
            <person name="Shu S."/>
            <person name="Marroni F."/>
            <person name="Zhebentyayeva T."/>
            <person name="Dettori M.T."/>
            <person name="Grimwood J."/>
            <person name="Cattonaro F."/>
            <person name="Zuccolo A."/>
            <person name="Rossini L."/>
            <person name="Jenkins J."/>
            <person name="Vendramin E."/>
            <person name="Meisel L.A."/>
            <person name="Decroocq V."/>
            <person name="Sosinski B."/>
            <person name="Prochnik S."/>
            <person name="Mitros T."/>
            <person name="Policriti A."/>
            <person name="Cipriani G."/>
            <person name="Dondini L."/>
            <person name="Ficklin S."/>
            <person name="Goodstein D.M."/>
            <person name="Xuan P."/>
            <person name="Del Fabbro C."/>
            <person name="Aramini V."/>
            <person name="Copetti D."/>
            <person name="Gonzalez S."/>
            <person name="Horner D.S."/>
            <person name="Falchi R."/>
            <person name="Lucas S."/>
            <person name="Mica E."/>
            <person name="Maldonado J."/>
            <person name="Lazzari B."/>
            <person name="Bielenberg D."/>
            <person name="Pirona R."/>
            <person name="Miculan M."/>
            <person name="Barakat A."/>
            <person name="Testolin R."/>
            <person name="Stella A."/>
            <person name="Tartarini S."/>
            <person name="Tonutti P."/>
            <person name="Arus P."/>
            <person name="Orellana A."/>
            <person name="Wells C."/>
            <person name="Main D."/>
            <person name="Vizzotto G."/>
            <person name="Silva H."/>
            <person name="Salamini F."/>
            <person name="Schmutz J."/>
            <person name="Morgante M."/>
            <person name="Rokhsar D.S."/>
        </authorList>
    </citation>
    <scope>NUCLEOTIDE SEQUENCE [LARGE SCALE GENOMIC DNA]</scope>
    <source>
        <strain evidence="2">cv. Nemared</strain>
    </source>
</reference>
<dbReference type="Gramene" id="ONI21875">
    <property type="protein sequence ID" value="ONI21875"/>
    <property type="gene ID" value="PRUPE_2G095500"/>
</dbReference>
<accession>M5X585</accession>
<dbReference type="Proteomes" id="UP000006882">
    <property type="component" value="Chromosome G2"/>
</dbReference>
<organism evidence="1 2">
    <name type="scientific">Prunus persica</name>
    <name type="common">Peach</name>
    <name type="synonym">Amygdalus persica</name>
    <dbReference type="NCBI Taxonomy" id="3760"/>
    <lineage>
        <taxon>Eukaryota</taxon>
        <taxon>Viridiplantae</taxon>
        <taxon>Streptophyta</taxon>
        <taxon>Embryophyta</taxon>
        <taxon>Tracheophyta</taxon>
        <taxon>Spermatophyta</taxon>
        <taxon>Magnoliopsida</taxon>
        <taxon>eudicotyledons</taxon>
        <taxon>Gunneridae</taxon>
        <taxon>Pentapetalae</taxon>
        <taxon>rosids</taxon>
        <taxon>fabids</taxon>
        <taxon>Rosales</taxon>
        <taxon>Rosaceae</taxon>
        <taxon>Amygdaloideae</taxon>
        <taxon>Amygdaleae</taxon>
        <taxon>Prunus</taxon>
    </lineage>
</organism>
<proteinExistence type="predicted"/>
<dbReference type="PANTHER" id="PTHR46890">
    <property type="entry name" value="NON-LTR RETROLELEMENT REVERSE TRANSCRIPTASE-LIKE PROTEIN-RELATED"/>
    <property type="match status" value="1"/>
</dbReference>
<dbReference type="eggNOG" id="KOG1075">
    <property type="taxonomic scope" value="Eukaryota"/>
</dbReference>
<dbReference type="AlphaFoldDB" id="M5X585"/>
<dbReference type="OMA" id="RINPRCA"/>
<dbReference type="InterPro" id="IPR052343">
    <property type="entry name" value="Retrotransposon-Effector_Assoc"/>
</dbReference>
<gene>
    <name evidence="1" type="ORF">PRUPE_2G095500</name>
</gene>
<dbReference type="EMBL" id="CM007652">
    <property type="protein sequence ID" value="ONI21875.1"/>
    <property type="molecule type" value="Genomic_DNA"/>
</dbReference>
<evidence type="ECO:0000313" key="2">
    <source>
        <dbReference type="Proteomes" id="UP000006882"/>
    </source>
</evidence>
<dbReference type="HOGENOM" id="CLU_000680_6_1_1"/>
<dbReference type="InterPro" id="IPR043502">
    <property type="entry name" value="DNA/RNA_pol_sf"/>
</dbReference>
<name>M5X585_PRUPE</name>
<protein>
    <submittedName>
        <fullName evidence="1">Uncharacterized protein</fullName>
    </submittedName>
</protein>
<dbReference type="CDD" id="cd01650">
    <property type="entry name" value="RT_nLTR_like"/>
    <property type="match status" value="1"/>
</dbReference>
<sequence length="179" mass="20986">MVMQGIDGYKELTEIRALNHTNLVLIPKIQEPLSISEYRPISLCNFSYKILSKVLANRIKPLLPMIISQAQSAFVAERQIHDNILIAYEVFHFLKLRKAKKSFEMGIKLDMNKAYDRVEWNFLREVMLKMGFRSRWVHLIMRFITTVTFSVVLNGQLGKKFMLSRGIRQGDPFSPYRFL</sequence>
<dbReference type="SUPFAM" id="SSF56672">
    <property type="entry name" value="DNA/RNA polymerases"/>
    <property type="match status" value="1"/>
</dbReference>
<dbReference type="PROSITE" id="PS50878">
    <property type="entry name" value="RT_POL"/>
    <property type="match status" value="1"/>
</dbReference>
<evidence type="ECO:0000313" key="1">
    <source>
        <dbReference type="EMBL" id="ONI21875.1"/>
    </source>
</evidence>
<keyword evidence="2" id="KW-1185">Reference proteome</keyword>
<dbReference type="InterPro" id="IPR000477">
    <property type="entry name" value="RT_dom"/>
</dbReference>
<dbReference type="PANTHER" id="PTHR46890:SF48">
    <property type="entry name" value="RNA-DIRECTED DNA POLYMERASE"/>
    <property type="match status" value="1"/>
</dbReference>
<dbReference type="Pfam" id="PF00078">
    <property type="entry name" value="RVT_1"/>
    <property type="match status" value="1"/>
</dbReference>